<evidence type="ECO:0008006" key="4">
    <source>
        <dbReference type="Google" id="ProtNLM"/>
    </source>
</evidence>
<gene>
    <name evidence="2" type="ORF">TELCIR_02481</name>
</gene>
<name>A0A2G9UZ25_TELCI</name>
<keyword evidence="1" id="KW-0812">Transmembrane</keyword>
<evidence type="ECO:0000256" key="1">
    <source>
        <dbReference type="SAM" id="Phobius"/>
    </source>
</evidence>
<organism evidence="2 3">
    <name type="scientific">Teladorsagia circumcincta</name>
    <name type="common">Brown stomach worm</name>
    <name type="synonym">Ostertagia circumcincta</name>
    <dbReference type="NCBI Taxonomy" id="45464"/>
    <lineage>
        <taxon>Eukaryota</taxon>
        <taxon>Metazoa</taxon>
        <taxon>Ecdysozoa</taxon>
        <taxon>Nematoda</taxon>
        <taxon>Chromadorea</taxon>
        <taxon>Rhabditida</taxon>
        <taxon>Rhabditina</taxon>
        <taxon>Rhabditomorpha</taxon>
        <taxon>Strongyloidea</taxon>
        <taxon>Trichostrongylidae</taxon>
        <taxon>Teladorsagia</taxon>
    </lineage>
</organism>
<reference evidence="2 3" key="1">
    <citation type="submission" date="2015-09" db="EMBL/GenBank/DDBJ databases">
        <title>Draft genome of the parasitic nematode Teladorsagia circumcincta isolate WARC Sus (inbred).</title>
        <authorList>
            <person name="Mitreva M."/>
        </authorList>
    </citation>
    <scope>NUCLEOTIDE SEQUENCE [LARGE SCALE GENOMIC DNA]</scope>
    <source>
        <strain evidence="2 3">S</strain>
    </source>
</reference>
<dbReference type="Proteomes" id="UP000230423">
    <property type="component" value="Unassembled WGS sequence"/>
</dbReference>
<dbReference type="OrthoDB" id="5859769at2759"/>
<dbReference type="Pfam" id="PF10317">
    <property type="entry name" value="7TM_GPCR_Srd"/>
    <property type="match status" value="1"/>
</dbReference>
<evidence type="ECO:0000313" key="3">
    <source>
        <dbReference type="Proteomes" id="UP000230423"/>
    </source>
</evidence>
<protein>
    <recommendedName>
        <fullName evidence="4">G-protein coupled receptors family 1 profile domain-containing protein</fullName>
    </recommendedName>
</protein>
<proteinExistence type="predicted"/>
<keyword evidence="1" id="KW-1133">Transmembrane helix</keyword>
<dbReference type="InterPro" id="IPR019421">
    <property type="entry name" value="7TM_GPCR_serpentine_rcpt_Srd"/>
</dbReference>
<keyword evidence="1" id="KW-0472">Membrane</keyword>
<dbReference type="AlphaFoldDB" id="A0A2G9UZ25"/>
<keyword evidence="3" id="KW-1185">Reference proteome</keyword>
<evidence type="ECO:0000313" key="2">
    <source>
        <dbReference type="EMBL" id="PIO75475.1"/>
    </source>
</evidence>
<dbReference type="EMBL" id="KZ345139">
    <property type="protein sequence ID" value="PIO75475.1"/>
    <property type="molecule type" value="Genomic_DNA"/>
</dbReference>
<feature type="transmembrane region" description="Helical" evidence="1">
    <location>
        <begin position="42"/>
        <end position="64"/>
    </location>
</feature>
<accession>A0A2G9UZ25</accession>
<sequence length="114" mass="12949">MEVSFCFASDSEAEVKFAISHKFDYDTKSECVSGHLNILSFMTLYTILHMTMPLIPVYTAVLILRKLIVSKLHTEEAISERSRHLQSQLLKVGVRPPVLLQVLIIKKLSVECMV</sequence>